<organism evidence="2 3">
    <name type="scientific">Daucus carota subsp. sativus</name>
    <name type="common">Carrot</name>
    <dbReference type="NCBI Taxonomy" id="79200"/>
    <lineage>
        <taxon>Eukaryota</taxon>
        <taxon>Viridiplantae</taxon>
        <taxon>Streptophyta</taxon>
        <taxon>Embryophyta</taxon>
        <taxon>Tracheophyta</taxon>
        <taxon>Spermatophyta</taxon>
        <taxon>Magnoliopsida</taxon>
        <taxon>eudicotyledons</taxon>
        <taxon>Gunneridae</taxon>
        <taxon>Pentapetalae</taxon>
        <taxon>asterids</taxon>
        <taxon>campanulids</taxon>
        <taxon>Apiales</taxon>
        <taxon>Apiaceae</taxon>
        <taxon>Apioideae</taxon>
        <taxon>Scandiceae</taxon>
        <taxon>Daucinae</taxon>
        <taxon>Daucus</taxon>
        <taxon>Daucus sect. Daucus</taxon>
    </lineage>
</organism>
<feature type="region of interest" description="Disordered" evidence="1">
    <location>
        <begin position="223"/>
        <end position="299"/>
    </location>
</feature>
<dbReference type="PANTHER" id="PTHR31680">
    <property type="entry name" value="LONGIFOLIA PROTEIN"/>
    <property type="match status" value="1"/>
</dbReference>
<feature type="compositionally biased region" description="Polar residues" evidence="1">
    <location>
        <begin position="392"/>
        <end position="412"/>
    </location>
</feature>
<feature type="compositionally biased region" description="Low complexity" evidence="1">
    <location>
        <begin position="466"/>
        <end position="483"/>
    </location>
</feature>
<dbReference type="OrthoDB" id="769613at2759"/>
<dbReference type="EMBL" id="CP093345">
    <property type="protein sequence ID" value="WOG93243.1"/>
    <property type="molecule type" value="Genomic_DNA"/>
</dbReference>
<reference evidence="2" key="2">
    <citation type="submission" date="2022-03" db="EMBL/GenBank/DDBJ databases">
        <title>Draft title - Genomic analysis of global carrot germplasm unveils the trajectory of domestication and the origin of high carotenoid orange carrot.</title>
        <authorList>
            <person name="Iorizzo M."/>
            <person name="Ellison S."/>
            <person name="Senalik D."/>
            <person name="Macko-Podgorni A."/>
            <person name="Grzebelus D."/>
            <person name="Bostan H."/>
            <person name="Rolling W."/>
            <person name="Curaba J."/>
            <person name="Simon P."/>
        </authorList>
    </citation>
    <scope>NUCLEOTIDE SEQUENCE</scope>
    <source>
        <tissue evidence="2">Leaf</tissue>
    </source>
</reference>
<feature type="compositionally biased region" description="Polar residues" evidence="1">
    <location>
        <begin position="494"/>
        <end position="510"/>
    </location>
</feature>
<dbReference type="Proteomes" id="UP000077755">
    <property type="component" value="Chromosome 3"/>
</dbReference>
<dbReference type="KEGG" id="dcr:108214568"/>
<feature type="region of interest" description="Disordered" evidence="1">
    <location>
        <begin position="173"/>
        <end position="192"/>
    </location>
</feature>
<evidence type="ECO:0000313" key="3">
    <source>
        <dbReference type="Proteomes" id="UP000077755"/>
    </source>
</evidence>
<protein>
    <submittedName>
        <fullName evidence="2">Uncharacterized protein</fullName>
    </submittedName>
</protein>
<dbReference type="OMA" id="HTMEQPS"/>
<gene>
    <name evidence="2" type="ORF">DCAR_0312524</name>
</gene>
<feature type="compositionally biased region" description="Basic and acidic residues" evidence="1">
    <location>
        <begin position="246"/>
        <end position="283"/>
    </location>
</feature>
<feature type="compositionally biased region" description="Low complexity" evidence="1">
    <location>
        <begin position="86"/>
        <end position="98"/>
    </location>
</feature>
<feature type="compositionally biased region" description="Basic and acidic residues" evidence="1">
    <location>
        <begin position="226"/>
        <end position="238"/>
    </location>
</feature>
<feature type="region of interest" description="Disordered" evidence="1">
    <location>
        <begin position="385"/>
        <end position="412"/>
    </location>
</feature>
<feature type="region of interest" description="Disordered" evidence="1">
    <location>
        <begin position="642"/>
        <end position="691"/>
    </location>
</feature>
<sequence length="1017" mass="114095">MSTKLLRSLTDEKADMQKQIGCMNGIFQLFGRANSHNHKRLPPGTCRSSEPEIEQNYTMQKSLKSVPTQFRKEKKLMTNVELSRTSCSSSCSSSTFSSVDYNKTSQSEPSSSCHSNLPEMTSVVSPPKQPNSSLQLSRQSVDLRDIVKESMYKQSPGLSVKTNTTEEKAYEAIKQKDSPRPQQQHKHVQAEVDRRDVSLQVLSKLRDGPWNANKERFSALPLVPRDSPRYSYDETESRRKLKSTTKLKELPRLSLDSRERSPRISSSECRKNQMPRKDEESRVHGQIITENQEPGSNKKPSAIVARLMGFEPIPDTAPTEGQAIEVKSCLLEESETISPSLKVLARSRQSTGSGSPKVHCNTSVSPRLKNDSVYMDSISGSMFSVKKAPRTQIDSNQGSRRQSMNCQETSTKLPLASSSVYSEIKKKLGELEFRNDGKDLRALKQIIEAMERKKESLDSKKNEEQNPNSESCTSQSSSNNSSNQAPAQRRRCNSPVSPVKGSTSPKNRGTQIVKARSAKLIENSVIPDDDKSCLQKIWSGENAENIKNFAERRTAREFSLRNNCRRDSSGPLPYIEEKKIDEPVNSLQHLKASQQTGRKNLANFRKSSPNLNPRMPQKKHGMEKLSGFATQSSDLKISRIQSSKLPTEPSSPTKRQCQNSAIQHKRDDQIRRSPTGPRNMNKGDSRGSMQTQNAFRLDVQIDRKSKSKSTYCTTEIISPYKPKDPNKGDAIAKYAGERLITELPAPLEQPSPISVLDITFYEDDNPSPVKKISTVFQDNDNVNGDESEWISGHIDCLQSSRASKFDQRTLNDVSHLVQELGLLNTSQDKAATDHHKSLTNPDHRYVAEILTSTGLLRDLGSSTTMTGIQINQAGLLVNPELYHVLEKDTEVALEQVDKKSVRSTGREKVQRRLVFDAVSEILLEGSFDLRTVQTKMGERRTSGEKLLEELCTKLDQQQATPDDSLNDIDDELKSILRADIMNKRKNWTGYSSQLAGLVLDIERMIFKDLIGEIVREG</sequence>
<dbReference type="Pfam" id="PF14309">
    <property type="entry name" value="DUF4378"/>
    <property type="match status" value="1"/>
</dbReference>
<evidence type="ECO:0000256" key="1">
    <source>
        <dbReference type="SAM" id="MobiDB-lite"/>
    </source>
</evidence>
<dbReference type="PANTHER" id="PTHR31680:SF15">
    <property type="entry name" value="PROTEIN LONGIFOLIA 2"/>
    <property type="match status" value="1"/>
</dbReference>
<accession>A0A166B2U9</accession>
<reference evidence="2" key="1">
    <citation type="journal article" date="2016" name="Nat. Genet.">
        <title>A high-quality carrot genome assembly provides new insights into carotenoid accumulation and asterid genome evolution.</title>
        <authorList>
            <person name="Iorizzo M."/>
            <person name="Ellison S."/>
            <person name="Senalik D."/>
            <person name="Zeng P."/>
            <person name="Satapoomin P."/>
            <person name="Huang J."/>
            <person name="Bowman M."/>
            <person name="Iovene M."/>
            <person name="Sanseverino W."/>
            <person name="Cavagnaro P."/>
            <person name="Yildiz M."/>
            <person name="Macko-Podgorni A."/>
            <person name="Moranska E."/>
            <person name="Grzebelus E."/>
            <person name="Grzebelus D."/>
            <person name="Ashrafi H."/>
            <person name="Zheng Z."/>
            <person name="Cheng S."/>
            <person name="Spooner D."/>
            <person name="Van Deynze A."/>
            <person name="Simon P."/>
        </authorList>
    </citation>
    <scope>NUCLEOTIDE SEQUENCE</scope>
    <source>
        <tissue evidence="2">Leaf</tissue>
    </source>
</reference>
<feature type="compositionally biased region" description="Basic and acidic residues" evidence="1">
    <location>
        <begin position="452"/>
        <end position="464"/>
    </location>
</feature>
<dbReference type="GO" id="GO:0051513">
    <property type="term" value="P:regulation of monopolar cell growth"/>
    <property type="evidence" value="ECO:0007669"/>
    <property type="project" value="InterPro"/>
</dbReference>
<feature type="compositionally biased region" description="Polar residues" evidence="1">
    <location>
        <begin position="642"/>
        <end position="662"/>
    </location>
</feature>
<keyword evidence="3" id="KW-1185">Reference proteome</keyword>
<feature type="region of interest" description="Disordered" evidence="1">
    <location>
        <begin position="452"/>
        <end position="512"/>
    </location>
</feature>
<dbReference type="InterPro" id="IPR033334">
    <property type="entry name" value="LNG1/2"/>
</dbReference>
<feature type="compositionally biased region" description="Polar residues" evidence="1">
    <location>
        <begin position="288"/>
        <end position="299"/>
    </location>
</feature>
<dbReference type="Gramene" id="KZN02282">
    <property type="protein sequence ID" value="KZN02282"/>
    <property type="gene ID" value="DCAR_011036"/>
</dbReference>
<feature type="compositionally biased region" description="Polar residues" evidence="1">
    <location>
        <begin position="99"/>
        <end position="139"/>
    </location>
</feature>
<feature type="region of interest" description="Disordered" evidence="1">
    <location>
        <begin position="601"/>
        <end position="622"/>
    </location>
</feature>
<proteinExistence type="predicted"/>
<dbReference type="AlphaFoldDB" id="A0A166B2U9"/>
<feature type="region of interest" description="Disordered" evidence="1">
    <location>
        <begin position="86"/>
        <end position="139"/>
    </location>
</feature>
<dbReference type="InterPro" id="IPR025486">
    <property type="entry name" value="DUF4378"/>
</dbReference>
<name>A0A166B2U9_DAUCS</name>
<evidence type="ECO:0000313" key="2">
    <source>
        <dbReference type="EMBL" id="WOG93243.1"/>
    </source>
</evidence>